<evidence type="ECO:0000313" key="9">
    <source>
        <dbReference type="Proteomes" id="UP000532373"/>
    </source>
</evidence>
<name>A0A8E1WF10_9HYPH</name>
<evidence type="ECO:0000256" key="6">
    <source>
        <dbReference type="SAM" id="Phobius"/>
    </source>
</evidence>
<evidence type="ECO:0000259" key="7">
    <source>
        <dbReference type="PROSITE" id="PS52015"/>
    </source>
</evidence>
<evidence type="ECO:0000256" key="5">
    <source>
        <dbReference type="SAM" id="MobiDB-lite"/>
    </source>
</evidence>
<evidence type="ECO:0000256" key="2">
    <source>
        <dbReference type="ARBA" id="ARBA00022692"/>
    </source>
</evidence>
<dbReference type="EMBL" id="JACHGI010000006">
    <property type="protein sequence ID" value="MBB6467625.1"/>
    <property type="molecule type" value="Genomic_DNA"/>
</dbReference>
<dbReference type="AlphaFoldDB" id="A0A8E1WF10"/>
<dbReference type="NCBIfam" id="TIGR01352">
    <property type="entry name" value="tonB_Cterm"/>
    <property type="match status" value="1"/>
</dbReference>
<keyword evidence="3 6" id="KW-1133">Transmembrane helix</keyword>
<evidence type="ECO:0000313" key="8">
    <source>
        <dbReference type="EMBL" id="MBB6467625.1"/>
    </source>
</evidence>
<dbReference type="RefSeq" id="WP_184770017.1">
    <property type="nucleotide sequence ID" value="NZ_JACHGI010000006.1"/>
</dbReference>
<feature type="compositionally biased region" description="Basic and acidic residues" evidence="5">
    <location>
        <begin position="151"/>
        <end position="165"/>
    </location>
</feature>
<dbReference type="PROSITE" id="PS52015">
    <property type="entry name" value="TONB_CTD"/>
    <property type="match status" value="1"/>
</dbReference>
<dbReference type="Pfam" id="PF03544">
    <property type="entry name" value="TonB_C"/>
    <property type="match status" value="1"/>
</dbReference>
<comment type="caution">
    <text evidence="8">The sequence shown here is derived from an EMBL/GenBank/DDBJ whole genome shotgun (WGS) entry which is preliminary data.</text>
</comment>
<organism evidence="8 9">
    <name type="scientific">Aminobacter carboxidus</name>
    <dbReference type="NCBI Taxonomy" id="376165"/>
    <lineage>
        <taxon>Bacteria</taxon>
        <taxon>Pseudomonadati</taxon>
        <taxon>Pseudomonadota</taxon>
        <taxon>Alphaproteobacteria</taxon>
        <taxon>Hyphomicrobiales</taxon>
        <taxon>Phyllobacteriaceae</taxon>
        <taxon>Aminobacter</taxon>
    </lineage>
</organism>
<comment type="subcellular location">
    <subcellularLocation>
        <location evidence="1">Membrane</location>
        <topology evidence="1">Single-pass membrane protein</topology>
    </subcellularLocation>
</comment>
<dbReference type="InterPro" id="IPR006260">
    <property type="entry name" value="TonB/TolA_C"/>
</dbReference>
<dbReference type="InterPro" id="IPR037682">
    <property type="entry name" value="TonB_C"/>
</dbReference>
<dbReference type="GO" id="GO:0016020">
    <property type="term" value="C:membrane"/>
    <property type="evidence" value="ECO:0007669"/>
    <property type="project" value="UniProtKB-SubCell"/>
</dbReference>
<keyword evidence="4 6" id="KW-0472">Membrane</keyword>
<feature type="domain" description="TonB C-terminal" evidence="7">
    <location>
        <begin position="216"/>
        <end position="303"/>
    </location>
</feature>
<feature type="region of interest" description="Disordered" evidence="5">
    <location>
        <begin position="148"/>
        <end position="219"/>
    </location>
</feature>
<gene>
    <name evidence="8" type="ORF">HNQ96_003506</name>
</gene>
<dbReference type="SUPFAM" id="SSF74653">
    <property type="entry name" value="TolA/TonB C-terminal domain"/>
    <property type="match status" value="1"/>
</dbReference>
<dbReference type="Proteomes" id="UP000532373">
    <property type="component" value="Unassembled WGS sequence"/>
</dbReference>
<feature type="transmembrane region" description="Helical" evidence="6">
    <location>
        <begin position="20"/>
        <end position="40"/>
    </location>
</feature>
<feature type="region of interest" description="Disordered" evidence="5">
    <location>
        <begin position="86"/>
        <end position="105"/>
    </location>
</feature>
<feature type="compositionally biased region" description="Basic and acidic residues" evidence="5">
    <location>
        <begin position="173"/>
        <end position="187"/>
    </location>
</feature>
<accession>A0A8E1WF10</accession>
<evidence type="ECO:0000256" key="1">
    <source>
        <dbReference type="ARBA" id="ARBA00004167"/>
    </source>
</evidence>
<dbReference type="GO" id="GO:0055085">
    <property type="term" value="P:transmembrane transport"/>
    <property type="evidence" value="ECO:0007669"/>
    <property type="project" value="InterPro"/>
</dbReference>
<dbReference type="Gene3D" id="3.30.1150.10">
    <property type="match status" value="1"/>
</dbReference>
<evidence type="ECO:0000256" key="3">
    <source>
        <dbReference type="ARBA" id="ARBA00022989"/>
    </source>
</evidence>
<protein>
    <submittedName>
        <fullName evidence="8">Protein TonB</fullName>
    </submittedName>
</protein>
<keyword evidence="2 6" id="KW-0812">Transmembrane</keyword>
<evidence type="ECO:0000256" key="4">
    <source>
        <dbReference type="ARBA" id="ARBA00023136"/>
    </source>
</evidence>
<reference evidence="8 9" key="1">
    <citation type="submission" date="2020-08" db="EMBL/GenBank/DDBJ databases">
        <title>Genomic Encyclopedia of Type Strains, Phase IV (KMG-IV): sequencing the most valuable type-strain genomes for metagenomic binning, comparative biology and taxonomic classification.</title>
        <authorList>
            <person name="Goeker M."/>
        </authorList>
    </citation>
    <scope>NUCLEOTIDE SEQUENCE [LARGE SCALE GENOMIC DNA]</scope>
    <source>
        <strain evidence="8 9">DSM 17454</strain>
    </source>
</reference>
<sequence length="303" mass="32410">MSAATHEAFSFGGISRGEAVLWSTAAAVILSVHMAGAWYLNQQPPMMMEDMQAQSAVMIDLAPMAMAPEAVQQDATDMVDSAAAESVEEVSETIPPDPVEPVTEPVEPLEQVAELTPEPLEEVTEAEPIEEVIPDIVEAPLPEVAMAIPEPRPEVKKPKPVEKPVREKKRVQKKPEPVKQAKVEKKPAPSAPAAKKSAQNADSVRAPAPGQGGGKAMSPARWQSRVFAHLNRHKPRNARNRGVVQVQFSFNAGGDVLSVKLLNSSGDPALDEAAVSLVRRSSPIPAPPPAVPTSIVVPIDFKR</sequence>
<proteinExistence type="predicted"/>